<organism evidence="1 2">
    <name type="scientific">Lasius niger</name>
    <name type="common">Black garden ant</name>
    <dbReference type="NCBI Taxonomy" id="67767"/>
    <lineage>
        <taxon>Eukaryota</taxon>
        <taxon>Metazoa</taxon>
        <taxon>Ecdysozoa</taxon>
        <taxon>Arthropoda</taxon>
        <taxon>Hexapoda</taxon>
        <taxon>Insecta</taxon>
        <taxon>Pterygota</taxon>
        <taxon>Neoptera</taxon>
        <taxon>Endopterygota</taxon>
        <taxon>Hymenoptera</taxon>
        <taxon>Apocrita</taxon>
        <taxon>Aculeata</taxon>
        <taxon>Formicoidea</taxon>
        <taxon>Formicidae</taxon>
        <taxon>Formicinae</taxon>
        <taxon>Lasius</taxon>
        <taxon>Lasius</taxon>
    </lineage>
</organism>
<dbReference type="AlphaFoldDB" id="A0A0J7KBA5"/>
<gene>
    <name evidence="1" type="ORF">RF55_12996</name>
</gene>
<accession>A0A0J7KBA5</accession>
<comment type="caution">
    <text evidence="1">The sequence shown here is derived from an EMBL/GenBank/DDBJ whole genome shotgun (WGS) entry which is preliminary data.</text>
</comment>
<protein>
    <submittedName>
        <fullName evidence="1">Uncharacterized protein</fullName>
    </submittedName>
</protein>
<evidence type="ECO:0000313" key="2">
    <source>
        <dbReference type="Proteomes" id="UP000036403"/>
    </source>
</evidence>
<proteinExistence type="predicted"/>
<reference evidence="1 2" key="1">
    <citation type="submission" date="2015-04" db="EMBL/GenBank/DDBJ databases">
        <title>Lasius niger genome sequencing.</title>
        <authorList>
            <person name="Konorov E.A."/>
            <person name="Nikitin M.A."/>
            <person name="Kirill M.V."/>
            <person name="Chang P."/>
        </authorList>
    </citation>
    <scope>NUCLEOTIDE SEQUENCE [LARGE SCALE GENOMIC DNA]</scope>
    <source>
        <tissue evidence="1">Whole</tissue>
    </source>
</reference>
<dbReference type="Proteomes" id="UP000036403">
    <property type="component" value="Unassembled WGS sequence"/>
</dbReference>
<name>A0A0J7KBA5_LASNI</name>
<evidence type="ECO:0000313" key="1">
    <source>
        <dbReference type="EMBL" id="KMQ87658.1"/>
    </source>
</evidence>
<keyword evidence="2" id="KW-1185">Reference proteome</keyword>
<sequence>MSPWFIMEKHYIHKIGYTQCLRMFQDGTFALGGNVIHGLRTNQTFFHSLTLTDRRVMTEIAEALNTLTLIELGMMLQFKLSSRYH</sequence>
<dbReference type="EMBL" id="LBMM01010126">
    <property type="protein sequence ID" value="KMQ87658.1"/>
    <property type="molecule type" value="Genomic_DNA"/>
</dbReference>
<dbReference type="PaxDb" id="67767-A0A0J7KBA5"/>